<sequence length="196" mass="22083">MELLLAAILDKLAERRHRKRQAEVRRSARSLGFRYAGNPSRGEGPEGEDLEKAVAGMLFQEDAEIRTLLYQDGERRTVFCEAGFPVPGIEFAPEEGREWYQVYAVKLDRDGTAFHNPTGSALPTAFRGANLVEDAGVRDRLAGREPPHDDLGWTFDRGWLTVYQPGELRLEHESEGHYRRFIADSREVAAAIADVL</sequence>
<reference evidence="2" key="1">
    <citation type="journal article" date="2019" name="Int. J. Syst. Evol. Microbiol.">
        <title>The Global Catalogue of Microorganisms (GCM) 10K type strain sequencing project: providing services to taxonomists for standard genome sequencing and annotation.</title>
        <authorList>
            <consortium name="The Broad Institute Genomics Platform"/>
            <consortium name="The Broad Institute Genome Sequencing Center for Infectious Disease"/>
            <person name="Wu L."/>
            <person name="Ma J."/>
        </authorList>
    </citation>
    <scope>NUCLEOTIDE SEQUENCE [LARGE SCALE GENOMIC DNA]</scope>
    <source>
        <strain evidence="2">IBRC-M 10908</strain>
    </source>
</reference>
<dbReference type="RefSeq" id="WP_380617760.1">
    <property type="nucleotide sequence ID" value="NZ_JBHSDK010000002.1"/>
</dbReference>
<protein>
    <submittedName>
        <fullName evidence="1">Uncharacterized protein</fullName>
    </submittedName>
</protein>
<gene>
    <name evidence="1" type="ORF">ACFPET_02280</name>
</gene>
<evidence type="ECO:0000313" key="1">
    <source>
        <dbReference type="EMBL" id="MFC4334023.1"/>
    </source>
</evidence>
<proteinExistence type="predicted"/>
<keyword evidence="2" id="KW-1185">Reference proteome</keyword>
<evidence type="ECO:0000313" key="2">
    <source>
        <dbReference type="Proteomes" id="UP001595823"/>
    </source>
</evidence>
<dbReference type="EMBL" id="JBHSDK010000002">
    <property type="protein sequence ID" value="MFC4334023.1"/>
    <property type="molecule type" value="Genomic_DNA"/>
</dbReference>
<accession>A0ABV8TUC9</accession>
<name>A0ABV8TUC9_9ACTN</name>
<dbReference type="Proteomes" id="UP001595823">
    <property type="component" value="Unassembled WGS sequence"/>
</dbReference>
<comment type="caution">
    <text evidence="1">The sequence shown here is derived from an EMBL/GenBank/DDBJ whole genome shotgun (WGS) entry which is preliminary data.</text>
</comment>
<organism evidence="1 2">
    <name type="scientific">Salininema proteolyticum</name>
    <dbReference type="NCBI Taxonomy" id="1607685"/>
    <lineage>
        <taxon>Bacteria</taxon>
        <taxon>Bacillati</taxon>
        <taxon>Actinomycetota</taxon>
        <taxon>Actinomycetes</taxon>
        <taxon>Glycomycetales</taxon>
        <taxon>Glycomycetaceae</taxon>
        <taxon>Salininema</taxon>
    </lineage>
</organism>